<name>A0A2P6VEP0_9CHLO</name>
<keyword evidence="4" id="KW-1185">Reference proteome</keyword>
<protein>
    <submittedName>
        <fullName evidence="3">Coiled-coil domain-containing 148</fullName>
    </submittedName>
</protein>
<dbReference type="Proteomes" id="UP000239649">
    <property type="component" value="Unassembled WGS sequence"/>
</dbReference>
<reference evidence="3 4" key="1">
    <citation type="journal article" date="2018" name="Plant J.">
        <title>Genome sequences of Chlorella sorokiniana UTEX 1602 and Micractinium conductrix SAG 241.80: implications to maltose excretion by a green alga.</title>
        <authorList>
            <person name="Arriola M.B."/>
            <person name="Velmurugan N."/>
            <person name="Zhang Y."/>
            <person name="Plunkett M.H."/>
            <person name="Hondzo H."/>
            <person name="Barney B.M."/>
        </authorList>
    </citation>
    <scope>NUCLEOTIDE SEQUENCE [LARGE SCALE GENOMIC DNA]</scope>
    <source>
        <strain evidence="3 4">SAG 241.80</strain>
    </source>
</reference>
<evidence type="ECO:0000313" key="3">
    <source>
        <dbReference type="EMBL" id="PSC72548.1"/>
    </source>
</evidence>
<dbReference type="InterPro" id="IPR039902">
    <property type="entry name" value="CCDC148/CCDC112"/>
</dbReference>
<feature type="compositionally biased region" description="Basic and acidic residues" evidence="2">
    <location>
        <begin position="518"/>
        <end position="540"/>
    </location>
</feature>
<evidence type="ECO:0000256" key="1">
    <source>
        <dbReference type="ARBA" id="ARBA00023054"/>
    </source>
</evidence>
<feature type="region of interest" description="Disordered" evidence="2">
    <location>
        <begin position="273"/>
        <end position="310"/>
    </location>
</feature>
<dbReference type="EMBL" id="LHPF02000010">
    <property type="protein sequence ID" value="PSC72548.1"/>
    <property type="molecule type" value="Genomic_DNA"/>
</dbReference>
<dbReference type="PANTHER" id="PTHR21549">
    <property type="entry name" value="MUTATED IN BLADDER CANCER 1"/>
    <property type="match status" value="1"/>
</dbReference>
<dbReference type="AlphaFoldDB" id="A0A2P6VEP0"/>
<evidence type="ECO:0000313" key="4">
    <source>
        <dbReference type="Proteomes" id="UP000239649"/>
    </source>
</evidence>
<accession>A0A2P6VEP0</accession>
<dbReference type="PANTHER" id="PTHR21549:SF1">
    <property type="entry name" value="COILED-COIL DOMAIN-CONTAINING PROTEIN 148"/>
    <property type="match status" value="1"/>
</dbReference>
<sequence length="651" mass="67034">MRRRAPTSPADFRRTDLLGQAAALEAFVSNSKQATTAAATRTAWLVAQQGLSQEAADASAALEATVAPSSAAAQLLGRGAGPEDAHDEFGSQAAAPSNGEPSADAHQQQLEAALEAADGCVEEALVLSAAAAALLAAPGGAGPSGPAALLRLRARLQAAEAKLLQATSVADAVAREMVGHVRRGAAAGLADAGVGPPVDGGLAEALRQLLSLHPLAAADCAAQLQEQAAELEARQVQLLQQRRDAYASFVARCRQQQADRRPSGLLCAARGPCSADNSHVGSTDVDPGLRAGDASSASGDDGTLLPASSTADGWSADEHAVFLHARIGCLGGGGGGEAALQQQLAALLPGRSAQAVLAHERWHREAARLATALRQQETEWRVESAAFLDATAALVADAEVAALARAEAALALLEAHAACLASAAAVEQGRAVREEQQDVEGLVAAAAAAAAAAQRLQAWQAREVYRGRMQHLLAEHKQRRQEQAAAAAAAGRKAAEEAAREAAAEAAVAKQRVQQRRRLDAAKGAERQAAEARRAAEQQQREAALAALRQKVAPALGRDAQRATGSTASSAAVPDPHEAQQHGLFAKALVGAGLSDRQVLADRRWRVYEALRQFGLHATPAGRQAVAAALPAGAQRLDLLTSAQRQAMPSR</sequence>
<feature type="region of interest" description="Disordered" evidence="2">
    <location>
        <begin position="77"/>
        <end position="110"/>
    </location>
</feature>
<evidence type="ECO:0000256" key="2">
    <source>
        <dbReference type="SAM" id="MobiDB-lite"/>
    </source>
</evidence>
<gene>
    <name evidence="3" type="ORF">C2E20_4318</name>
</gene>
<feature type="compositionally biased region" description="Low complexity" evidence="2">
    <location>
        <begin position="291"/>
        <end position="302"/>
    </location>
</feature>
<dbReference type="OrthoDB" id="17580at75966"/>
<organism evidence="3 4">
    <name type="scientific">Micractinium conductrix</name>
    <dbReference type="NCBI Taxonomy" id="554055"/>
    <lineage>
        <taxon>Eukaryota</taxon>
        <taxon>Viridiplantae</taxon>
        <taxon>Chlorophyta</taxon>
        <taxon>core chlorophytes</taxon>
        <taxon>Trebouxiophyceae</taxon>
        <taxon>Chlorellales</taxon>
        <taxon>Chlorellaceae</taxon>
        <taxon>Chlorella clade</taxon>
        <taxon>Micractinium</taxon>
    </lineage>
</organism>
<feature type="region of interest" description="Disordered" evidence="2">
    <location>
        <begin position="518"/>
        <end position="542"/>
    </location>
</feature>
<comment type="caution">
    <text evidence="3">The sequence shown here is derived from an EMBL/GenBank/DDBJ whole genome shotgun (WGS) entry which is preliminary data.</text>
</comment>
<proteinExistence type="predicted"/>
<keyword evidence="1" id="KW-0175">Coiled coil</keyword>
<feature type="region of interest" description="Disordered" evidence="2">
    <location>
        <begin position="557"/>
        <end position="579"/>
    </location>
</feature>